<protein>
    <submittedName>
        <fullName evidence="1">DNA binding protein</fullName>
    </submittedName>
</protein>
<dbReference type="EMBL" id="GGEC01029888">
    <property type="protein sequence ID" value="MBX10372.1"/>
    <property type="molecule type" value="Transcribed_RNA"/>
</dbReference>
<proteinExistence type="predicted"/>
<name>A0A2P2KXB3_RHIMU</name>
<dbReference type="AlphaFoldDB" id="A0A2P2KXB3"/>
<sequence length="40" mass="4541">MRKMMKSEGILYVEHVGKTMRLMNSGFVATYVKNGSMESV</sequence>
<reference evidence="1" key="1">
    <citation type="submission" date="2018-02" db="EMBL/GenBank/DDBJ databases">
        <title>Rhizophora mucronata_Transcriptome.</title>
        <authorList>
            <person name="Meera S.P."/>
            <person name="Sreeshan A."/>
            <person name="Augustine A."/>
        </authorList>
    </citation>
    <scope>NUCLEOTIDE SEQUENCE</scope>
    <source>
        <tissue evidence="1">Leaf</tissue>
    </source>
</reference>
<evidence type="ECO:0000313" key="1">
    <source>
        <dbReference type="EMBL" id="MBX10372.1"/>
    </source>
</evidence>
<accession>A0A2P2KXB3</accession>
<organism evidence="1">
    <name type="scientific">Rhizophora mucronata</name>
    <name type="common">Asiatic mangrove</name>
    <dbReference type="NCBI Taxonomy" id="61149"/>
    <lineage>
        <taxon>Eukaryota</taxon>
        <taxon>Viridiplantae</taxon>
        <taxon>Streptophyta</taxon>
        <taxon>Embryophyta</taxon>
        <taxon>Tracheophyta</taxon>
        <taxon>Spermatophyta</taxon>
        <taxon>Magnoliopsida</taxon>
        <taxon>eudicotyledons</taxon>
        <taxon>Gunneridae</taxon>
        <taxon>Pentapetalae</taxon>
        <taxon>rosids</taxon>
        <taxon>fabids</taxon>
        <taxon>Malpighiales</taxon>
        <taxon>Rhizophoraceae</taxon>
        <taxon>Rhizophora</taxon>
    </lineage>
</organism>